<dbReference type="InterPro" id="IPR024311">
    <property type="entry name" value="Lipocalin-like"/>
</dbReference>
<organism evidence="2 3">
    <name type="scientific">Alteromonas lipolytica</name>
    <dbReference type="NCBI Taxonomy" id="1856405"/>
    <lineage>
        <taxon>Bacteria</taxon>
        <taxon>Pseudomonadati</taxon>
        <taxon>Pseudomonadota</taxon>
        <taxon>Gammaproteobacteria</taxon>
        <taxon>Alteromonadales</taxon>
        <taxon>Alteromonadaceae</taxon>
        <taxon>Alteromonas/Salinimonas group</taxon>
        <taxon>Alteromonas</taxon>
    </lineage>
</organism>
<dbReference type="Proteomes" id="UP000176037">
    <property type="component" value="Unassembled WGS sequence"/>
</dbReference>
<dbReference type="EMBL" id="MJIC01000014">
    <property type="protein sequence ID" value="OFI33651.1"/>
    <property type="molecule type" value="Genomic_DNA"/>
</dbReference>
<sequence length="141" mass="15726">MAKSLKEQLIGTWCLLKYTLQNDDGTDYFPLGEDCRGFLIYTADGYVSAQLMASGRPVYQSGDLHEGTPEEMAAAAEGYIAYAGKYSVDEVNTMVRHQMDVSMNPTWQDQIQERYLEIDGNKVTIRAPVNSGVLTWEKVSG</sequence>
<keyword evidence="3" id="KW-1185">Reference proteome</keyword>
<comment type="caution">
    <text evidence="2">The sequence shown here is derived from an EMBL/GenBank/DDBJ whole genome shotgun (WGS) entry which is preliminary data.</text>
</comment>
<evidence type="ECO:0000313" key="2">
    <source>
        <dbReference type="EMBL" id="OFI33651.1"/>
    </source>
</evidence>
<dbReference type="STRING" id="1856405.BFC17_18905"/>
<dbReference type="AlphaFoldDB" id="A0A1E8FCK6"/>
<accession>A0A1E8FCK6</accession>
<gene>
    <name evidence="2" type="ORF">BFC17_18905</name>
</gene>
<dbReference type="Pfam" id="PF13924">
    <property type="entry name" value="Lipocalin_5"/>
    <property type="match status" value="1"/>
</dbReference>
<protein>
    <recommendedName>
        <fullName evidence="1">Lipocalin-like domain-containing protein</fullName>
    </recommendedName>
</protein>
<evidence type="ECO:0000313" key="3">
    <source>
        <dbReference type="Proteomes" id="UP000176037"/>
    </source>
</evidence>
<proteinExistence type="predicted"/>
<evidence type="ECO:0000259" key="1">
    <source>
        <dbReference type="Pfam" id="PF13924"/>
    </source>
</evidence>
<dbReference type="RefSeq" id="WP_070176577.1">
    <property type="nucleotide sequence ID" value="NZ_BMJR01000003.1"/>
</dbReference>
<name>A0A1E8FCK6_9ALTE</name>
<feature type="domain" description="Lipocalin-like" evidence="1">
    <location>
        <begin position="10"/>
        <end position="127"/>
    </location>
</feature>
<reference evidence="2 3" key="1">
    <citation type="submission" date="2016-09" db="EMBL/GenBank/DDBJ databases">
        <title>Alteromonas lipolytica, a new species isolated from sea water.</title>
        <authorList>
            <person name="Wu Y.-H."/>
            <person name="Cheng H."/>
            <person name="Xu X.-W."/>
        </authorList>
    </citation>
    <scope>NUCLEOTIDE SEQUENCE [LARGE SCALE GENOMIC DNA]</scope>
    <source>
        <strain evidence="2 3">JW12</strain>
    </source>
</reference>
<dbReference type="OrthoDB" id="118834at2"/>